<evidence type="ECO:0000256" key="1">
    <source>
        <dbReference type="SAM" id="MobiDB-lite"/>
    </source>
</evidence>
<proteinExistence type="predicted"/>
<gene>
    <name evidence="2" type="ORF">AWC38_SpisGene3480</name>
</gene>
<comment type="caution">
    <text evidence="2">The sequence shown here is derived from an EMBL/GenBank/DDBJ whole genome shotgun (WGS) entry which is preliminary data.</text>
</comment>
<protein>
    <submittedName>
        <fullName evidence="2">Uncharacterized protein</fullName>
    </submittedName>
</protein>
<name>A0A2B4ST22_STYPI</name>
<feature type="compositionally biased region" description="Acidic residues" evidence="1">
    <location>
        <begin position="18"/>
        <end position="41"/>
    </location>
</feature>
<dbReference type="EMBL" id="LSMT01000032">
    <property type="protein sequence ID" value="PFX31712.1"/>
    <property type="molecule type" value="Genomic_DNA"/>
</dbReference>
<organism evidence="2 3">
    <name type="scientific">Stylophora pistillata</name>
    <name type="common">Smooth cauliflower coral</name>
    <dbReference type="NCBI Taxonomy" id="50429"/>
    <lineage>
        <taxon>Eukaryota</taxon>
        <taxon>Metazoa</taxon>
        <taxon>Cnidaria</taxon>
        <taxon>Anthozoa</taxon>
        <taxon>Hexacorallia</taxon>
        <taxon>Scleractinia</taxon>
        <taxon>Astrocoeniina</taxon>
        <taxon>Pocilloporidae</taxon>
        <taxon>Stylophora</taxon>
    </lineage>
</organism>
<accession>A0A2B4ST22</accession>
<dbReference type="Proteomes" id="UP000225706">
    <property type="component" value="Unassembled WGS sequence"/>
</dbReference>
<reference evidence="3" key="1">
    <citation type="journal article" date="2017" name="bioRxiv">
        <title>Comparative analysis of the genomes of Stylophora pistillata and Acropora digitifera provides evidence for extensive differences between species of corals.</title>
        <authorList>
            <person name="Voolstra C.R."/>
            <person name="Li Y."/>
            <person name="Liew Y.J."/>
            <person name="Baumgarten S."/>
            <person name="Zoccola D."/>
            <person name="Flot J.-F."/>
            <person name="Tambutte S."/>
            <person name="Allemand D."/>
            <person name="Aranda M."/>
        </authorList>
    </citation>
    <scope>NUCLEOTIDE SEQUENCE [LARGE SCALE GENOMIC DNA]</scope>
</reference>
<dbReference type="AlphaFoldDB" id="A0A2B4ST22"/>
<feature type="region of interest" description="Disordered" evidence="1">
    <location>
        <begin position="1"/>
        <end position="62"/>
    </location>
</feature>
<keyword evidence="3" id="KW-1185">Reference proteome</keyword>
<evidence type="ECO:0000313" key="2">
    <source>
        <dbReference type="EMBL" id="PFX31712.1"/>
    </source>
</evidence>
<evidence type="ECO:0000313" key="3">
    <source>
        <dbReference type="Proteomes" id="UP000225706"/>
    </source>
</evidence>
<sequence length="131" mass="15210">MKTVTDSSDIYQDKKENEENDNDNDIDIDDDSFYVYDDEKEDKDNDPDHDHARNFHEVDNSVGNVGNTPYVAAVYKFLFDDSDKNDDDKPIVFEPHGYDNLFRVPYDVITQVTLNRPFYTSVLGCRAIDLK</sequence>
<feature type="compositionally biased region" description="Polar residues" evidence="1">
    <location>
        <begin position="1"/>
        <end position="10"/>
    </location>
</feature>
<feature type="compositionally biased region" description="Basic and acidic residues" evidence="1">
    <location>
        <begin position="42"/>
        <end position="59"/>
    </location>
</feature>